<evidence type="ECO:0000256" key="4">
    <source>
        <dbReference type="ARBA" id="ARBA00022475"/>
    </source>
</evidence>
<evidence type="ECO:0000256" key="2">
    <source>
        <dbReference type="ARBA" id="ARBA00009212"/>
    </source>
</evidence>
<evidence type="ECO:0000313" key="9">
    <source>
        <dbReference type="EMBL" id="GGB20291.1"/>
    </source>
</evidence>
<reference evidence="9" key="1">
    <citation type="journal article" date="2014" name="Int. J. Syst. Evol. Microbiol.">
        <title>Complete genome sequence of Corynebacterium casei LMG S-19264T (=DSM 44701T), isolated from a smear-ripened cheese.</title>
        <authorList>
            <consortium name="US DOE Joint Genome Institute (JGI-PGF)"/>
            <person name="Walter F."/>
            <person name="Albersmeier A."/>
            <person name="Kalinowski J."/>
            <person name="Ruckert C."/>
        </authorList>
    </citation>
    <scope>NUCLEOTIDE SEQUENCE</scope>
    <source>
        <strain evidence="9">CGMCC 1.12827</strain>
    </source>
</reference>
<dbReference type="PANTHER" id="PTHR34702">
    <property type="entry name" value="NA(+)/H(+) ANTIPORTER SUBUNIT F1"/>
    <property type="match status" value="1"/>
</dbReference>
<comment type="similarity">
    <text evidence="2">Belongs to the CPA3 antiporters (TC 2.A.63) subunit F family.</text>
</comment>
<comment type="subcellular location">
    <subcellularLocation>
        <location evidence="1">Cell membrane</location>
        <topology evidence="1">Multi-pass membrane protein</topology>
    </subcellularLocation>
</comment>
<keyword evidence="7 8" id="KW-0472">Membrane</keyword>
<keyword evidence="3" id="KW-0813">Transport</keyword>
<dbReference type="AlphaFoldDB" id="A0A916WQK1"/>
<evidence type="ECO:0000256" key="5">
    <source>
        <dbReference type="ARBA" id="ARBA00022692"/>
    </source>
</evidence>
<dbReference type="RefSeq" id="WP_188585059.1">
    <property type="nucleotide sequence ID" value="NZ_BMGC01000003.1"/>
</dbReference>
<organism evidence="9 10">
    <name type="scientific">Gordonia jinhuaensis</name>
    <dbReference type="NCBI Taxonomy" id="1517702"/>
    <lineage>
        <taxon>Bacteria</taxon>
        <taxon>Bacillati</taxon>
        <taxon>Actinomycetota</taxon>
        <taxon>Actinomycetes</taxon>
        <taxon>Mycobacteriales</taxon>
        <taxon>Gordoniaceae</taxon>
        <taxon>Gordonia</taxon>
    </lineage>
</organism>
<dbReference type="NCBIfam" id="NF005930">
    <property type="entry name" value="PRK07948.1"/>
    <property type="match status" value="1"/>
</dbReference>
<dbReference type="PANTHER" id="PTHR34702:SF1">
    <property type="entry name" value="NA(+)_H(+) ANTIPORTER SUBUNIT F"/>
    <property type="match status" value="1"/>
</dbReference>
<evidence type="ECO:0000256" key="8">
    <source>
        <dbReference type="SAM" id="Phobius"/>
    </source>
</evidence>
<dbReference type="Proteomes" id="UP000621454">
    <property type="component" value="Unassembled WGS sequence"/>
</dbReference>
<keyword evidence="4" id="KW-1003">Cell membrane</keyword>
<feature type="transmembrane region" description="Helical" evidence="8">
    <location>
        <begin position="60"/>
        <end position="80"/>
    </location>
</feature>
<evidence type="ECO:0000256" key="3">
    <source>
        <dbReference type="ARBA" id="ARBA00022448"/>
    </source>
</evidence>
<keyword evidence="10" id="KW-1185">Reference proteome</keyword>
<dbReference type="EMBL" id="BMGC01000003">
    <property type="protein sequence ID" value="GGB20291.1"/>
    <property type="molecule type" value="Genomic_DNA"/>
</dbReference>
<gene>
    <name evidence="9" type="ORF">GCM10011489_05460</name>
</gene>
<feature type="transmembrane region" description="Helical" evidence="8">
    <location>
        <begin position="35"/>
        <end position="53"/>
    </location>
</feature>
<dbReference type="Pfam" id="PF04066">
    <property type="entry name" value="MrpF_PhaF"/>
    <property type="match status" value="1"/>
</dbReference>
<protein>
    <submittedName>
        <fullName evidence="9">Cation antiporter subunit</fullName>
    </submittedName>
</protein>
<evidence type="ECO:0000256" key="1">
    <source>
        <dbReference type="ARBA" id="ARBA00004651"/>
    </source>
</evidence>
<proteinExistence type="inferred from homology"/>
<evidence type="ECO:0000256" key="6">
    <source>
        <dbReference type="ARBA" id="ARBA00022989"/>
    </source>
</evidence>
<keyword evidence="5 8" id="KW-0812">Transmembrane</keyword>
<dbReference type="InterPro" id="IPR007208">
    <property type="entry name" value="MrpF/PhaF-like"/>
</dbReference>
<reference evidence="9" key="2">
    <citation type="submission" date="2020-09" db="EMBL/GenBank/DDBJ databases">
        <authorList>
            <person name="Sun Q."/>
            <person name="Zhou Y."/>
        </authorList>
    </citation>
    <scope>NUCLEOTIDE SEQUENCE</scope>
    <source>
        <strain evidence="9">CGMCC 1.12827</strain>
    </source>
</reference>
<evidence type="ECO:0000256" key="7">
    <source>
        <dbReference type="ARBA" id="ARBA00023136"/>
    </source>
</evidence>
<dbReference type="GO" id="GO:0015385">
    <property type="term" value="F:sodium:proton antiporter activity"/>
    <property type="evidence" value="ECO:0007669"/>
    <property type="project" value="TreeGrafter"/>
</dbReference>
<dbReference type="GO" id="GO:0005886">
    <property type="term" value="C:plasma membrane"/>
    <property type="evidence" value="ECO:0007669"/>
    <property type="project" value="UniProtKB-SubCell"/>
</dbReference>
<name>A0A916WQK1_9ACTN</name>
<evidence type="ECO:0000313" key="10">
    <source>
        <dbReference type="Proteomes" id="UP000621454"/>
    </source>
</evidence>
<accession>A0A916WQK1</accession>
<keyword evidence="6 8" id="KW-1133">Transmembrane helix</keyword>
<comment type="caution">
    <text evidence="9">The sequence shown here is derived from an EMBL/GenBank/DDBJ whole genome shotgun (WGS) entry which is preliminary data.</text>
</comment>
<sequence>MMVVWIICATLLLTAAVLAAIRILRGPNTLDRLVALDTAVAIAMCGLAVWAAYSLDSTVVPAIVALSLLSFVGSVSIARFRVRDDEVGSDESGS</sequence>